<organism evidence="1 2">
    <name type="scientific">Agrobacterium vitis</name>
    <name type="common">Rhizobium vitis</name>
    <dbReference type="NCBI Taxonomy" id="373"/>
    <lineage>
        <taxon>Bacteria</taxon>
        <taxon>Pseudomonadati</taxon>
        <taxon>Pseudomonadota</taxon>
        <taxon>Alphaproteobacteria</taxon>
        <taxon>Hyphomicrobiales</taxon>
        <taxon>Rhizobiaceae</taxon>
        <taxon>Rhizobium/Agrobacterium group</taxon>
        <taxon>Agrobacterium</taxon>
    </lineage>
</organism>
<dbReference type="Gene3D" id="3.40.50.1220">
    <property type="entry name" value="TPP-binding domain"/>
    <property type="match status" value="1"/>
</dbReference>
<dbReference type="AlphaFoldDB" id="A0A6L6VC45"/>
<evidence type="ECO:0000313" key="2">
    <source>
        <dbReference type="Proteomes" id="UP000477951"/>
    </source>
</evidence>
<accession>A0A6L6VC45</accession>
<dbReference type="Proteomes" id="UP000477951">
    <property type="component" value="Unassembled WGS sequence"/>
</dbReference>
<comment type="caution">
    <text evidence="1">The sequence shown here is derived from an EMBL/GenBank/DDBJ whole genome shotgun (WGS) entry which is preliminary data.</text>
</comment>
<gene>
    <name evidence="1" type="ORF">GOZ90_11590</name>
</gene>
<dbReference type="Pfam" id="PF13289">
    <property type="entry name" value="SIR2_2"/>
    <property type="match status" value="1"/>
</dbReference>
<sequence>MMDPILSLAHSIQTSPGVYAALLGSGISRSAGIPTGWEVTLDLVERIAALSAEDTLGDPARWYQVKFGKEPGYSELLDVLAKTPAERRAILHEFFEPTDEERDDGIKMPTAAHRAIAELVRDGFIKVIVTTNFDRLMEVALTDVGIVPTVISTADATKGAAPLVHQRCVIVKIHGDYLDDRIKNTEDELASYDPAMNAYLDRILDDFGLIVCGWSGEWDQALRAAFERCSSRRYATFWAARGKLGARAEKLLTLRGGHLIEIDGADKFFLQLQEMVEGLRESKAAHPLSINAQVSAIKKFVASPQYRVRFHDVLVDEAKRVRTLLDSAYPVEATPVDAATTKARFDAYDASTGGLQHMLFAAAHWAEPYNFEAIRQSISKLVPPSLRGGVVRWLEMNKYPGAVCFYAAAFGAMSGGNWPLFKYLVEGRLVHGGEEENVLEHLGAINVVNSEAANTLHAQNRHTPVSDHFMVLLGKLSGAEDRERDFERLEVLLALHYLGASVEGGRYTLRGRFVWHHSGKSIQRVLQEVERDGDEWPPLKAGLFGGTKTTVVSLVESLIENVKKMANHYY</sequence>
<reference evidence="1 2" key="1">
    <citation type="submission" date="2019-12" db="EMBL/GenBank/DDBJ databases">
        <title>Whole-genome sequencing of Allorhizobium vitis.</title>
        <authorList>
            <person name="Gan H.M."/>
            <person name="Szegedi E."/>
            <person name="Burr T."/>
            <person name="Savka M.A."/>
        </authorList>
    </citation>
    <scope>NUCLEOTIDE SEQUENCE [LARGE SCALE GENOMIC DNA]</scope>
    <source>
        <strain evidence="1 2">CG516</strain>
    </source>
</reference>
<evidence type="ECO:0000313" key="1">
    <source>
        <dbReference type="EMBL" id="MUZ73324.1"/>
    </source>
</evidence>
<dbReference type="RefSeq" id="WP_156614761.1">
    <property type="nucleotide sequence ID" value="NZ_WPHR01000007.1"/>
</dbReference>
<name>A0A6L6VC45_AGRVI</name>
<dbReference type="InterPro" id="IPR029035">
    <property type="entry name" value="DHS-like_NAD/FAD-binding_dom"/>
</dbReference>
<proteinExistence type="predicted"/>
<dbReference type="SUPFAM" id="SSF52467">
    <property type="entry name" value="DHS-like NAD/FAD-binding domain"/>
    <property type="match status" value="1"/>
</dbReference>
<dbReference type="EMBL" id="WPHR01000007">
    <property type="protein sequence ID" value="MUZ73324.1"/>
    <property type="molecule type" value="Genomic_DNA"/>
</dbReference>
<protein>
    <submittedName>
        <fullName evidence="1">Uncharacterized protein</fullName>
    </submittedName>
</protein>